<accession>A0ABR4E6D2</accession>
<dbReference type="EMBL" id="JBAWTH010000092">
    <property type="protein sequence ID" value="KAL2277916.1"/>
    <property type="molecule type" value="Genomic_DNA"/>
</dbReference>
<reference evidence="1 2" key="1">
    <citation type="submission" date="2024-03" db="EMBL/GenBank/DDBJ databases">
        <title>A high-quality draft genome sequence of Diaporthe vaccinii, a causative agent of upright dieback and viscid rot disease in cranberry plants.</title>
        <authorList>
            <person name="Sarrasin M."/>
            <person name="Lang B.F."/>
            <person name="Burger G."/>
        </authorList>
    </citation>
    <scope>NUCLEOTIDE SEQUENCE [LARGE SCALE GENOMIC DNA]</scope>
    <source>
        <strain evidence="1 2">IS7</strain>
    </source>
</reference>
<dbReference type="Proteomes" id="UP001600888">
    <property type="component" value="Unassembled WGS sequence"/>
</dbReference>
<protein>
    <submittedName>
        <fullName evidence="1">Uncharacterized protein</fullName>
    </submittedName>
</protein>
<proteinExistence type="predicted"/>
<evidence type="ECO:0000313" key="2">
    <source>
        <dbReference type="Proteomes" id="UP001600888"/>
    </source>
</evidence>
<comment type="caution">
    <text evidence="1">The sequence shown here is derived from an EMBL/GenBank/DDBJ whole genome shotgun (WGS) entry which is preliminary data.</text>
</comment>
<sequence>MTYVFDFLELKTTLYCVKGVMTTRLIYRTTRYPRGQFHTYSDFGNKSLYFRRYSRYLSGFLPVNFSTASVALCLPPLLQLLVAQVLKRPLVATLARHPLEDLPIRHSLGPSNGVHRVRLALAHQQRPEHSPAVIPRHEGPLDISIVRQPPVAREPPALRVELRDVVHVQVVALDVVLQAARADQRLGVGVVARQEGHVLAAVAEVGAHEARVDDTPHARGLGRVDDVLVLPAPALADEPGGDEGDGLGAGEDAHQVGRVVVVEHEDLGALCLGPGYEAIVDETRLVAGENELVLWAGEGEGVGGGYAANVAVAACQDVLGHCGDGVIGL</sequence>
<keyword evidence="2" id="KW-1185">Reference proteome</keyword>
<evidence type="ECO:0000313" key="1">
    <source>
        <dbReference type="EMBL" id="KAL2277916.1"/>
    </source>
</evidence>
<gene>
    <name evidence="1" type="ORF">FJTKL_15051</name>
</gene>
<name>A0ABR4E6D2_9PEZI</name>
<organism evidence="1 2">
    <name type="scientific">Diaporthe vaccinii</name>
    <dbReference type="NCBI Taxonomy" id="105482"/>
    <lineage>
        <taxon>Eukaryota</taxon>
        <taxon>Fungi</taxon>
        <taxon>Dikarya</taxon>
        <taxon>Ascomycota</taxon>
        <taxon>Pezizomycotina</taxon>
        <taxon>Sordariomycetes</taxon>
        <taxon>Sordariomycetidae</taxon>
        <taxon>Diaporthales</taxon>
        <taxon>Diaporthaceae</taxon>
        <taxon>Diaporthe</taxon>
        <taxon>Diaporthe eres species complex</taxon>
    </lineage>
</organism>